<name>A0AAD4SH28_9MAGN</name>
<protein>
    <submittedName>
        <fullName evidence="10">Uncharacterized protein</fullName>
    </submittedName>
</protein>
<evidence type="ECO:0000256" key="7">
    <source>
        <dbReference type="ARBA" id="ARBA00023316"/>
    </source>
</evidence>
<dbReference type="GO" id="GO:0030244">
    <property type="term" value="P:cellulose biosynthetic process"/>
    <property type="evidence" value="ECO:0007669"/>
    <property type="project" value="InterPro"/>
</dbReference>
<keyword evidence="5" id="KW-1133">Transmembrane helix</keyword>
<evidence type="ECO:0000256" key="1">
    <source>
        <dbReference type="ARBA" id="ARBA00004127"/>
    </source>
</evidence>
<keyword evidence="6" id="KW-0472">Membrane</keyword>
<sequence length="235" mass="26344">MKGEYEEFKIRINALVAMAEKVTEDGWTMQDGTPWPGNNVPDHPGVIQVFLGHNGVGDAEGDTLPRLVYISREKRSGFDHHKKAEAMNSLVRVSAVISNAPYLLNVHCDHHINNSKALREAMCFMMDPTSGKKICYVQFPQDLMELIDMTDTQITMLFFDINMNGLHGIQGPISVVTGCVFRRQALYQRSHLENHVTVCQNAENQTDGEQKENKTQGTSKQIHALESIEEGMDGL</sequence>
<evidence type="ECO:0000256" key="6">
    <source>
        <dbReference type="ARBA" id="ARBA00023136"/>
    </source>
</evidence>
<dbReference type="Pfam" id="PF03552">
    <property type="entry name" value="Cellulose_synt"/>
    <property type="match status" value="1"/>
</dbReference>
<evidence type="ECO:0000256" key="3">
    <source>
        <dbReference type="ARBA" id="ARBA00022679"/>
    </source>
</evidence>
<comment type="caution">
    <text evidence="10">The sequence shown here is derived from an EMBL/GenBank/DDBJ whole genome shotgun (WGS) entry which is preliminary data.</text>
</comment>
<keyword evidence="3" id="KW-0808">Transferase</keyword>
<dbReference type="GO" id="GO:0016760">
    <property type="term" value="F:cellulose synthase (UDP-forming) activity"/>
    <property type="evidence" value="ECO:0007669"/>
    <property type="project" value="InterPro"/>
</dbReference>
<evidence type="ECO:0000256" key="8">
    <source>
        <dbReference type="PIRSR" id="PIRSR605150-2"/>
    </source>
</evidence>
<dbReference type="GO" id="GO:0071555">
    <property type="term" value="P:cell wall organization"/>
    <property type="evidence" value="ECO:0007669"/>
    <property type="project" value="UniProtKB-KW"/>
</dbReference>
<dbReference type="InterPro" id="IPR029044">
    <property type="entry name" value="Nucleotide-diphossugar_trans"/>
</dbReference>
<evidence type="ECO:0000313" key="10">
    <source>
        <dbReference type="EMBL" id="KAI3905840.1"/>
    </source>
</evidence>
<comment type="subcellular location">
    <subcellularLocation>
        <location evidence="1">Endomembrane system</location>
        <topology evidence="1">Multi-pass membrane protein</topology>
    </subcellularLocation>
</comment>
<dbReference type="AlphaFoldDB" id="A0AAD4SH28"/>
<keyword evidence="11" id="KW-1185">Reference proteome</keyword>
<proteinExistence type="predicted"/>
<evidence type="ECO:0000256" key="5">
    <source>
        <dbReference type="ARBA" id="ARBA00022989"/>
    </source>
</evidence>
<dbReference type="GO" id="GO:0016020">
    <property type="term" value="C:membrane"/>
    <property type="evidence" value="ECO:0007669"/>
    <property type="project" value="InterPro"/>
</dbReference>
<dbReference type="PANTHER" id="PTHR13301">
    <property type="entry name" value="X-BOX TRANSCRIPTION FACTOR-RELATED"/>
    <property type="match status" value="1"/>
</dbReference>
<accession>A0AAD4SH28</accession>
<evidence type="ECO:0000256" key="9">
    <source>
        <dbReference type="SAM" id="MobiDB-lite"/>
    </source>
</evidence>
<feature type="region of interest" description="Disordered" evidence="9">
    <location>
        <begin position="203"/>
        <end position="235"/>
    </location>
</feature>
<dbReference type="Proteomes" id="UP001202328">
    <property type="component" value="Unassembled WGS sequence"/>
</dbReference>
<dbReference type="Gene3D" id="3.90.550.10">
    <property type="entry name" value="Spore Coat Polysaccharide Biosynthesis Protein SpsA, Chain A"/>
    <property type="match status" value="1"/>
</dbReference>
<evidence type="ECO:0000256" key="4">
    <source>
        <dbReference type="ARBA" id="ARBA00022692"/>
    </source>
</evidence>
<gene>
    <name evidence="10" type="ORF">MKW98_006474</name>
</gene>
<dbReference type="EMBL" id="JAJJMB010010911">
    <property type="protein sequence ID" value="KAI3905840.1"/>
    <property type="molecule type" value="Genomic_DNA"/>
</dbReference>
<keyword evidence="2" id="KW-0328">Glycosyltransferase</keyword>
<dbReference type="GO" id="GO:0012505">
    <property type="term" value="C:endomembrane system"/>
    <property type="evidence" value="ECO:0007669"/>
    <property type="project" value="UniProtKB-SubCell"/>
</dbReference>
<organism evidence="10 11">
    <name type="scientific">Papaver atlanticum</name>
    <dbReference type="NCBI Taxonomy" id="357466"/>
    <lineage>
        <taxon>Eukaryota</taxon>
        <taxon>Viridiplantae</taxon>
        <taxon>Streptophyta</taxon>
        <taxon>Embryophyta</taxon>
        <taxon>Tracheophyta</taxon>
        <taxon>Spermatophyta</taxon>
        <taxon>Magnoliopsida</taxon>
        <taxon>Ranunculales</taxon>
        <taxon>Papaveraceae</taxon>
        <taxon>Papaveroideae</taxon>
        <taxon>Papaver</taxon>
    </lineage>
</organism>
<keyword evidence="4" id="KW-0812">Transmembrane</keyword>
<feature type="binding site" evidence="8">
    <location>
        <position position="82"/>
    </location>
    <ligand>
        <name>UDP-alpha-D-glucose</name>
        <dbReference type="ChEBI" id="CHEBI:58885"/>
    </ligand>
</feature>
<reference evidence="10" key="1">
    <citation type="submission" date="2022-04" db="EMBL/GenBank/DDBJ databases">
        <title>A functionally conserved STORR gene fusion in Papaver species that diverged 16.8 million years ago.</title>
        <authorList>
            <person name="Catania T."/>
        </authorList>
    </citation>
    <scope>NUCLEOTIDE SEQUENCE</scope>
    <source>
        <strain evidence="10">S-188037</strain>
    </source>
</reference>
<keyword evidence="7" id="KW-0961">Cell wall biogenesis/degradation</keyword>
<dbReference type="InterPro" id="IPR005150">
    <property type="entry name" value="Cellulose_synth"/>
</dbReference>
<evidence type="ECO:0000256" key="2">
    <source>
        <dbReference type="ARBA" id="ARBA00022676"/>
    </source>
</evidence>
<evidence type="ECO:0000313" key="11">
    <source>
        <dbReference type="Proteomes" id="UP001202328"/>
    </source>
</evidence>